<gene>
    <name evidence="1" type="ORF">SAMN05421730_100794</name>
</gene>
<dbReference type="AlphaFoldDB" id="A0A1D3TSX1"/>
<sequence>MVSNESVSSTKGLLQKFDTLIDRLRRKSEIKEGGPVDVFSACRIQGCKVD</sequence>
<protein>
    <submittedName>
        <fullName evidence="1">Uncharacterized protein</fullName>
    </submittedName>
</protein>
<reference evidence="1 2" key="1">
    <citation type="submission" date="2016-09" db="EMBL/GenBank/DDBJ databases">
        <authorList>
            <person name="Capua I."/>
            <person name="De Benedictis P."/>
            <person name="Joannis T."/>
            <person name="Lombin L.H."/>
            <person name="Cattoli G."/>
        </authorList>
    </citation>
    <scope>NUCLEOTIDE SEQUENCE [LARGE SCALE GENOMIC DNA]</scope>
    <source>
        <strain evidence="1 2">GluBS11</strain>
    </source>
</reference>
<keyword evidence="2" id="KW-1185">Reference proteome</keyword>
<evidence type="ECO:0000313" key="2">
    <source>
        <dbReference type="Proteomes" id="UP000199315"/>
    </source>
</evidence>
<dbReference type="EMBL" id="FMKA01000007">
    <property type="protein sequence ID" value="SCP96993.1"/>
    <property type="molecule type" value="Genomic_DNA"/>
</dbReference>
<accession>A0A1D3TSX1</accession>
<name>A0A1D3TSX1_9FIRM</name>
<dbReference type="Proteomes" id="UP000199315">
    <property type="component" value="Unassembled WGS sequence"/>
</dbReference>
<organism evidence="1 2">
    <name type="scientific">Anaerobium acetethylicum</name>
    <dbReference type="NCBI Taxonomy" id="1619234"/>
    <lineage>
        <taxon>Bacteria</taxon>
        <taxon>Bacillati</taxon>
        <taxon>Bacillota</taxon>
        <taxon>Clostridia</taxon>
        <taxon>Lachnospirales</taxon>
        <taxon>Lachnospiraceae</taxon>
        <taxon>Anaerobium</taxon>
    </lineage>
</organism>
<proteinExistence type="predicted"/>
<evidence type="ECO:0000313" key="1">
    <source>
        <dbReference type="EMBL" id="SCP96993.1"/>
    </source>
</evidence>